<keyword evidence="3" id="KW-1185">Reference proteome</keyword>
<keyword evidence="1" id="KW-0812">Transmembrane</keyword>
<evidence type="ECO:0000256" key="1">
    <source>
        <dbReference type="SAM" id="Phobius"/>
    </source>
</evidence>
<keyword evidence="1" id="KW-0472">Membrane</keyword>
<gene>
    <name evidence="2" type="ORF">PGLA1383_LOCUS43796</name>
</gene>
<feature type="transmembrane region" description="Helical" evidence="1">
    <location>
        <begin position="6"/>
        <end position="39"/>
    </location>
</feature>
<keyword evidence="1" id="KW-1133">Transmembrane helix</keyword>
<comment type="caution">
    <text evidence="2">The sequence shown here is derived from an EMBL/GenBank/DDBJ whole genome shotgun (WGS) entry which is preliminary data.</text>
</comment>
<reference evidence="2" key="1">
    <citation type="submission" date="2021-02" db="EMBL/GenBank/DDBJ databases">
        <authorList>
            <person name="Dougan E. K."/>
            <person name="Rhodes N."/>
            <person name="Thang M."/>
            <person name="Chan C."/>
        </authorList>
    </citation>
    <scope>NUCLEOTIDE SEQUENCE</scope>
</reference>
<evidence type="ECO:0000313" key="3">
    <source>
        <dbReference type="Proteomes" id="UP000654075"/>
    </source>
</evidence>
<protein>
    <submittedName>
        <fullName evidence="2">Uncharacterized protein</fullName>
    </submittedName>
</protein>
<dbReference type="Proteomes" id="UP000654075">
    <property type="component" value="Unassembled WGS sequence"/>
</dbReference>
<organism evidence="2 3">
    <name type="scientific">Polarella glacialis</name>
    <name type="common">Dinoflagellate</name>
    <dbReference type="NCBI Taxonomy" id="89957"/>
    <lineage>
        <taxon>Eukaryota</taxon>
        <taxon>Sar</taxon>
        <taxon>Alveolata</taxon>
        <taxon>Dinophyceae</taxon>
        <taxon>Suessiales</taxon>
        <taxon>Suessiaceae</taxon>
        <taxon>Polarella</taxon>
    </lineage>
</organism>
<evidence type="ECO:0000313" key="2">
    <source>
        <dbReference type="EMBL" id="CAE8626916.1"/>
    </source>
</evidence>
<sequence>MLSSWFVLVLVLVVVLVVVVAVVVVVVVAFVVAVVVVFVVALLVVTSRIGTLACSARAVGIMVFLGTPTPTTTAAAARATAATGTPYETASISQVSTIWVCPKMLVPRATPKTIAKTTTTM</sequence>
<accession>A0A813GUX6</accession>
<dbReference type="EMBL" id="CAJNNV010029072">
    <property type="protein sequence ID" value="CAE8626916.1"/>
    <property type="molecule type" value="Genomic_DNA"/>
</dbReference>
<dbReference type="AlphaFoldDB" id="A0A813GUX6"/>
<name>A0A813GUX6_POLGL</name>
<proteinExistence type="predicted"/>